<sequence length="129" mass="14507">ISHKPTPPATSLVDCPDCHPQARTATPQPCVTSLGLPPSKKKIRRRLNGNFTTKSNELNPCHDRHQHPCPNQCSTRHIRMINRRHMVRCMPSRDILPPTTKTNLLSHLQSINPVTINPDIDNDQICALT</sequence>
<dbReference type="EMBL" id="CM026424">
    <property type="protein sequence ID" value="KAG0580554.1"/>
    <property type="molecule type" value="Genomic_DNA"/>
</dbReference>
<name>A0A8T0IA42_CERPU</name>
<organism evidence="1 2">
    <name type="scientific">Ceratodon purpureus</name>
    <name type="common">Fire moss</name>
    <name type="synonym">Dicranum purpureum</name>
    <dbReference type="NCBI Taxonomy" id="3225"/>
    <lineage>
        <taxon>Eukaryota</taxon>
        <taxon>Viridiplantae</taxon>
        <taxon>Streptophyta</taxon>
        <taxon>Embryophyta</taxon>
        <taxon>Bryophyta</taxon>
        <taxon>Bryophytina</taxon>
        <taxon>Bryopsida</taxon>
        <taxon>Dicranidae</taxon>
        <taxon>Pseudoditrichales</taxon>
        <taxon>Ditrichaceae</taxon>
        <taxon>Ceratodon</taxon>
    </lineage>
</organism>
<dbReference type="Proteomes" id="UP000822688">
    <property type="component" value="Chromosome 4"/>
</dbReference>
<proteinExistence type="predicted"/>
<gene>
    <name evidence="1" type="ORF">KC19_4G181900</name>
</gene>
<protein>
    <submittedName>
        <fullName evidence="1">Uncharacterized protein</fullName>
    </submittedName>
</protein>
<dbReference type="AlphaFoldDB" id="A0A8T0IA42"/>
<evidence type="ECO:0000313" key="2">
    <source>
        <dbReference type="Proteomes" id="UP000822688"/>
    </source>
</evidence>
<feature type="non-terminal residue" evidence="1">
    <location>
        <position position="1"/>
    </location>
</feature>
<reference evidence="1" key="1">
    <citation type="submission" date="2020-06" db="EMBL/GenBank/DDBJ databases">
        <title>WGS assembly of Ceratodon purpureus strain R40.</title>
        <authorList>
            <person name="Carey S.B."/>
            <person name="Jenkins J."/>
            <person name="Shu S."/>
            <person name="Lovell J.T."/>
            <person name="Sreedasyam A."/>
            <person name="Maumus F."/>
            <person name="Tiley G.P."/>
            <person name="Fernandez-Pozo N."/>
            <person name="Barry K."/>
            <person name="Chen C."/>
            <person name="Wang M."/>
            <person name="Lipzen A."/>
            <person name="Daum C."/>
            <person name="Saski C.A."/>
            <person name="Payton A.C."/>
            <person name="Mcbreen J.C."/>
            <person name="Conrad R.E."/>
            <person name="Kollar L.M."/>
            <person name="Olsson S."/>
            <person name="Huttunen S."/>
            <person name="Landis J.B."/>
            <person name="Wickett N.J."/>
            <person name="Johnson M.G."/>
            <person name="Rensing S.A."/>
            <person name="Grimwood J."/>
            <person name="Schmutz J."/>
            <person name="Mcdaniel S.F."/>
        </authorList>
    </citation>
    <scope>NUCLEOTIDE SEQUENCE</scope>
    <source>
        <strain evidence="1">R40</strain>
    </source>
</reference>
<evidence type="ECO:0000313" key="1">
    <source>
        <dbReference type="EMBL" id="KAG0580554.1"/>
    </source>
</evidence>
<accession>A0A8T0IA42</accession>
<comment type="caution">
    <text evidence="1">The sequence shown here is derived from an EMBL/GenBank/DDBJ whole genome shotgun (WGS) entry which is preliminary data.</text>
</comment>
<keyword evidence="2" id="KW-1185">Reference proteome</keyword>